<keyword evidence="1" id="KW-0813">Transport</keyword>
<dbReference type="InterPro" id="IPR009486">
    <property type="entry name" value="Pur_nuclsid_perm"/>
</dbReference>
<dbReference type="STRING" id="1314783.A0A165N0D2"/>
<proteinExistence type="inferred from homology"/>
<dbReference type="PIRSF" id="PIRSF013171">
    <property type="entry name" value="Pur_nuclsid_perm"/>
    <property type="match status" value="1"/>
</dbReference>
<evidence type="ECO:0000313" key="2">
    <source>
        <dbReference type="EMBL" id="KZT66350.1"/>
    </source>
</evidence>
<dbReference type="GO" id="GO:0005783">
    <property type="term" value="C:endoplasmic reticulum"/>
    <property type="evidence" value="ECO:0007669"/>
    <property type="project" value="TreeGrafter"/>
</dbReference>
<name>A0A165N0D2_9APHY</name>
<reference evidence="2 3" key="1">
    <citation type="journal article" date="2016" name="Mol. Biol. Evol.">
        <title>Comparative Genomics of Early-Diverging Mushroom-Forming Fungi Provides Insights into the Origins of Lignocellulose Decay Capabilities.</title>
        <authorList>
            <person name="Nagy L.G."/>
            <person name="Riley R."/>
            <person name="Tritt A."/>
            <person name="Adam C."/>
            <person name="Daum C."/>
            <person name="Floudas D."/>
            <person name="Sun H."/>
            <person name="Yadav J.S."/>
            <person name="Pangilinan J."/>
            <person name="Larsson K.H."/>
            <person name="Matsuura K."/>
            <person name="Barry K."/>
            <person name="Labutti K."/>
            <person name="Kuo R."/>
            <person name="Ohm R.A."/>
            <person name="Bhattacharya S.S."/>
            <person name="Shirouzu T."/>
            <person name="Yoshinaga Y."/>
            <person name="Martin F.M."/>
            <person name="Grigoriev I.V."/>
            <person name="Hibbett D.S."/>
        </authorList>
    </citation>
    <scope>NUCLEOTIDE SEQUENCE [LARGE SCALE GENOMIC DNA]</scope>
    <source>
        <strain evidence="2 3">L-15889</strain>
    </source>
</reference>
<comment type="function">
    <text evidence="1">Nucleoside permease that transports adenosine and guanosine.</text>
</comment>
<gene>
    <name evidence="2" type="ORF">DAEQUDRAFT_768052</name>
</gene>
<dbReference type="EMBL" id="KV429090">
    <property type="protein sequence ID" value="KZT66350.1"/>
    <property type="molecule type" value="Genomic_DNA"/>
</dbReference>
<comment type="similarity">
    <text evidence="1">Belongs to the NUP family.</text>
</comment>
<dbReference type="GO" id="GO:0055085">
    <property type="term" value="P:transmembrane transport"/>
    <property type="evidence" value="ECO:0007669"/>
    <property type="project" value="InterPro"/>
</dbReference>
<protein>
    <submittedName>
        <fullName evidence="2">Purine nucleoside permease</fullName>
    </submittedName>
</protein>
<dbReference type="OrthoDB" id="2331083at2759"/>
<organism evidence="2 3">
    <name type="scientific">Daedalea quercina L-15889</name>
    <dbReference type="NCBI Taxonomy" id="1314783"/>
    <lineage>
        <taxon>Eukaryota</taxon>
        <taxon>Fungi</taxon>
        <taxon>Dikarya</taxon>
        <taxon>Basidiomycota</taxon>
        <taxon>Agaricomycotina</taxon>
        <taxon>Agaricomycetes</taxon>
        <taxon>Polyporales</taxon>
        <taxon>Fomitopsis</taxon>
    </lineage>
</organism>
<dbReference type="PANTHER" id="PTHR38643:SF1">
    <property type="entry name" value="PURINE NUCLEOSIDE PERMEASE C285.05-RELATED"/>
    <property type="match status" value="1"/>
</dbReference>
<dbReference type="PANTHER" id="PTHR38643">
    <property type="entry name" value="PURINE NUCLEOSIDE PERMEASE C285.05-RELATED"/>
    <property type="match status" value="1"/>
</dbReference>
<accession>A0A165N0D2</accession>
<evidence type="ECO:0000256" key="1">
    <source>
        <dbReference type="PIRNR" id="PIRNR013171"/>
    </source>
</evidence>
<dbReference type="Pfam" id="PF06516">
    <property type="entry name" value="NUP"/>
    <property type="match status" value="1"/>
</dbReference>
<dbReference type="AlphaFoldDB" id="A0A165N0D2"/>
<evidence type="ECO:0000313" key="3">
    <source>
        <dbReference type="Proteomes" id="UP000076727"/>
    </source>
</evidence>
<keyword evidence="3" id="KW-1185">Reference proteome</keyword>
<sequence>MTAAAHILRYLVPVIVAAAAVEAVISPKVFIVAFYGDEGNTWLGSPEFNLLEQNITVPGVSAKFPDVHCTKDGAICQLVAGEGEINAAISAFSLVVSPLFNLTQTYFLLAGDGGINPKVATIGSIAFAQYAVQVALQYEIDAREKPDDFSSGYIPQGSTSLDSYPRYLYGTEVFQLNDALRQHAIAFARTATLTDSSDAEAYRQQYANVPEFAPALGPPAVMGCDTATSDNWWSGGLLGDAFAHYTMLATNGSATYCTTQQEDSAVLEALLRGHILRRVDFGRVLLMRTGSDFDRPGPGISVADNLFYSQGGYGPALRNLYLAGVRVVKGILDEWDETFAAGVPPRNYIGDVWGSLGGDPPFGPGSIFKGAGAAPPPDVALNPALSSDSCSSTR</sequence>
<dbReference type="Proteomes" id="UP000076727">
    <property type="component" value="Unassembled WGS sequence"/>
</dbReference>